<keyword evidence="4 5" id="KW-0472">Membrane</keyword>
<protein>
    <submittedName>
        <fullName evidence="7">Putative flippase GtrA</fullName>
    </submittedName>
</protein>
<feature type="transmembrane region" description="Helical" evidence="5">
    <location>
        <begin position="127"/>
        <end position="160"/>
    </location>
</feature>
<evidence type="ECO:0000256" key="3">
    <source>
        <dbReference type="ARBA" id="ARBA00022989"/>
    </source>
</evidence>
<evidence type="ECO:0000256" key="1">
    <source>
        <dbReference type="ARBA" id="ARBA00004141"/>
    </source>
</evidence>
<dbReference type="GO" id="GO:0016020">
    <property type="term" value="C:membrane"/>
    <property type="evidence" value="ECO:0007669"/>
    <property type="project" value="UniProtKB-SubCell"/>
</dbReference>
<evidence type="ECO:0000313" key="8">
    <source>
        <dbReference type="Proteomes" id="UP000522313"/>
    </source>
</evidence>
<evidence type="ECO:0000259" key="6">
    <source>
        <dbReference type="Pfam" id="PF04138"/>
    </source>
</evidence>
<keyword evidence="3 5" id="KW-1133">Transmembrane helix</keyword>
<evidence type="ECO:0000256" key="2">
    <source>
        <dbReference type="ARBA" id="ARBA00022692"/>
    </source>
</evidence>
<dbReference type="Proteomes" id="UP000522313">
    <property type="component" value="Unassembled WGS sequence"/>
</dbReference>
<feature type="transmembrane region" description="Helical" evidence="5">
    <location>
        <begin position="50"/>
        <end position="69"/>
    </location>
</feature>
<dbReference type="GO" id="GO:0000271">
    <property type="term" value="P:polysaccharide biosynthetic process"/>
    <property type="evidence" value="ECO:0007669"/>
    <property type="project" value="InterPro"/>
</dbReference>
<feature type="transmembrane region" description="Helical" evidence="5">
    <location>
        <begin position="81"/>
        <end position="107"/>
    </location>
</feature>
<accession>A0A7X0MNF8</accession>
<dbReference type="RefSeq" id="WP_184506054.1">
    <property type="nucleotide sequence ID" value="NZ_JACHBT010000011.1"/>
</dbReference>
<dbReference type="AlphaFoldDB" id="A0A7X0MNF8"/>
<comment type="subcellular location">
    <subcellularLocation>
        <location evidence="1">Membrane</location>
        <topology evidence="1">Multi-pass membrane protein</topology>
    </subcellularLocation>
</comment>
<comment type="caution">
    <text evidence="7">The sequence shown here is derived from an EMBL/GenBank/DDBJ whole genome shotgun (WGS) entry which is preliminary data.</text>
</comment>
<dbReference type="Pfam" id="PF04138">
    <property type="entry name" value="GtrA_DPMS_TM"/>
    <property type="match status" value="1"/>
</dbReference>
<reference evidence="7 8" key="1">
    <citation type="submission" date="2020-08" db="EMBL/GenBank/DDBJ databases">
        <title>The Agave Microbiome: Exploring the role of microbial communities in plant adaptations to desert environments.</title>
        <authorList>
            <person name="Partida-Martinez L.P."/>
        </authorList>
    </citation>
    <scope>NUCLEOTIDE SEQUENCE [LARGE SCALE GENOMIC DNA]</scope>
    <source>
        <strain evidence="7 8">AS3.13</strain>
    </source>
</reference>
<feature type="transmembrane region" description="Helical" evidence="5">
    <location>
        <begin position="25"/>
        <end position="44"/>
    </location>
</feature>
<dbReference type="InterPro" id="IPR007267">
    <property type="entry name" value="GtrA_DPMS_TM"/>
</dbReference>
<keyword evidence="2 5" id="KW-0812">Transmembrane</keyword>
<gene>
    <name evidence="7" type="ORF">F4693_002297</name>
</gene>
<feature type="domain" description="GtrA/DPMS transmembrane" evidence="6">
    <location>
        <begin position="24"/>
        <end position="158"/>
    </location>
</feature>
<evidence type="ECO:0000256" key="5">
    <source>
        <dbReference type="SAM" id="Phobius"/>
    </source>
</evidence>
<evidence type="ECO:0000313" key="7">
    <source>
        <dbReference type="EMBL" id="MBB6505309.1"/>
    </source>
</evidence>
<organism evidence="7 8">
    <name type="scientific">Sphingomonas endophytica</name>
    <dbReference type="NCBI Taxonomy" id="869719"/>
    <lineage>
        <taxon>Bacteria</taxon>
        <taxon>Pseudomonadati</taxon>
        <taxon>Pseudomonadota</taxon>
        <taxon>Alphaproteobacteria</taxon>
        <taxon>Sphingomonadales</taxon>
        <taxon>Sphingomonadaceae</taxon>
        <taxon>Sphingomonas</taxon>
    </lineage>
</organism>
<proteinExistence type="predicted"/>
<evidence type="ECO:0000256" key="4">
    <source>
        <dbReference type="ARBA" id="ARBA00023136"/>
    </source>
</evidence>
<dbReference type="EMBL" id="JACHBT010000011">
    <property type="protein sequence ID" value="MBB6505309.1"/>
    <property type="molecule type" value="Genomic_DNA"/>
</dbReference>
<reference evidence="7 8" key="2">
    <citation type="submission" date="2020-08" db="EMBL/GenBank/DDBJ databases">
        <authorList>
            <person name="Partida-Martinez L."/>
            <person name="Huntemann M."/>
            <person name="Clum A."/>
            <person name="Wang J."/>
            <person name="Palaniappan K."/>
            <person name="Ritter S."/>
            <person name="Chen I.-M."/>
            <person name="Stamatis D."/>
            <person name="Reddy T."/>
            <person name="O'Malley R."/>
            <person name="Daum C."/>
            <person name="Shapiro N."/>
            <person name="Ivanova N."/>
            <person name="Kyrpides N."/>
            <person name="Woyke T."/>
        </authorList>
    </citation>
    <scope>NUCLEOTIDE SEQUENCE [LARGE SCALE GENOMIC DNA]</scope>
    <source>
        <strain evidence="7 8">AS3.13</strain>
    </source>
</reference>
<sequence length="167" mass="17949">MTERTPLHGHDGTEASGRPVRLHRFALLSGIGWLIDFAIFNLLVALGVGLFAANAIGATCGVSFVFVTGRRYIFRDVRTGMAAAILAYAVWNLLAITAMSWAIAWLGELIAALLPTLLRALALSDPRLAAVLHALVAPVAKIALTPVSMYANFVAMGLIVERRLHFV</sequence>
<name>A0A7X0MNF8_9SPHN</name>